<organism evidence="1 2">
    <name type="scientific">Chaenocephalus aceratus</name>
    <name type="common">Blackfin icefish</name>
    <name type="synonym">Chaenichthys aceratus</name>
    <dbReference type="NCBI Taxonomy" id="36190"/>
    <lineage>
        <taxon>Eukaryota</taxon>
        <taxon>Metazoa</taxon>
        <taxon>Chordata</taxon>
        <taxon>Craniata</taxon>
        <taxon>Vertebrata</taxon>
        <taxon>Euteleostomi</taxon>
        <taxon>Actinopterygii</taxon>
        <taxon>Neopterygii</taxon>
        <taxon>Teleostei</taxon>
        <taxon>Neoteleostei</taxon>
        <taxon>Acanthomorphata</taxon>
        <taxon>Eupercaria</taxon>
        <taxon>Perciformes</taxon>
        <taxon>Notothenioidei</taxon>
        <taxon>Channichthyidae</taxon>
        <taxon>Chaenocephalus</taxon>
    </lineage>
</organism>
<dbReference type="Proteomes" id="UP001057452">
    <property type="component" value="Chromosome 12"/>
</dbReference>
<feature type="non-terminal residue" evidence="1">
    <location>
        <position position="1"/>
    </location>
</feature>
<gene>
    <name evidence="1" type="ORF">KUCAC02_008695</name>
</gene>
<dbReference type="EMBL" id="CM043796">
    <property type="protein sequence ID" value="KAI4816368.1"/>
    <property type="molecule type" value="Genomic_DNA"/>
</dbReference>
<evidence type="ECO:0000313" key="1">
    <source>
        <dbReference type="EMBL" id="KAI4816368.1"/>
    </source>
</evidence>
<reference evidence="1" key="1">
    <citation type="submission" date="2022-05" db="EMBL/GenBank/DDBJ databases">
        <title>Chromosome-level genome of Chaenocephalus aceratus.</title>
        <authorList>
            <person name="Park H."/>
        </authorList>
    </citation>
    <scope>NUCLEOTIDE SEQUENCE</scope>
    <source>
        <strain evidence="1">KU_202001</strain>
    </source>
</reference>
<accession>A0ACB9WS51</accession>
<proteinExistence type="predicted"/>
<sequence length="54" mass="6104">GECKGTCNFRWERPSCATRDVSLTSSISRITCIRRVLEVRGTSLDQDQDHYAGQ</sequence>
<name>A0ACB9WS51_CHAAC</name>
<feature type="non-terminal residue" evidence="1">
    <location>
        <position position="54"/>
    </location>
</feature>
<comment type="caution">
    <text evidence="1">The sequence shown here is derived from an EMBL/GenBank/DDBJ whole genome shotgun (WGS) entry which is preliminary data.</text>
</comment>
<keyword evidence="2" id="KW-1185">Reference proteome</keyword>
<protein>
    <submittedName>
        <fullName evidence="1">Uncharacterized protein</fullName>
    </submittedName>
</protein>
<evidence type="ECO:0000313" key="2">
    <source>
        <dbReference type="Proteomes" id="UP001057452"/>
    </source>
</evidence>